<dbReference type="PROSITE" id="PS51257">
    <property type="entry name" value="PROKAR_LIPOPROTEIN"/>
    <property type="match status" value="1"/>
</dbReference>
<feature type="chain" id="PRO_5041524853" evidence="2">
    <location>
        <begin position="20"/>
        <end position="458"/>
    </location>
</feature>
<dbReference type="Gene3D" id="3.40.190.10">
    <property type="entry name" value="Periplasmic binding protein-like II"/>
    <property type="match status" value="1"/>
</dbReference>
<organism evidence="3 6">
    <name type="scientific">Fusicatenibacter saccharivorans</name>
    <dbReference type="NCBI Taxonomy" id="1150298"/>
    <lineage>
        <taxon>Bacteria</taxon>
        <taxon>Bacillati</taxon>
        <taxon>Bacillota</taxon>
        <taxon>Clostridia</taxon>
        <taxon>Lachnospirales</taxon>
        <taxon>Lachnospiraceae</taxon>
        <taxon>Fusicatenibacter</taxon>
    </lineage>
</organism>
<dbReference type="EMBL" id="CZAL01000018">
    <property type="protein sequence ID" value="CUP83566.1"/>
    <property type="molecule type" value="Genomic_DNA"/>
</dbReference>
<dbReference type="PANTHER" id="PTHR43649:SF32">
    <property type="entry name" value="SUGAR BINDING SECRETED PROTEIN"/>
    <property type="match status" value="1"/>
</dbReference>
<evidence type="ECO:0000313" key="4">
    <source>
        <dbReference type="EMBL" id="CUP83566.1"/>
    </source>
</evidence>
<sequence>MKRKIVSIVMASAMVFGLAACGSSGGTTTSSSNGGNDASAASETTAKSESSDVVEGSSDDDNTLTVWTWDPNFNVYAIKKAAEIYAQDHEGFKVEVSEVQSDDIETRLTTAVSAGDLSTLPDIFLMQDNSFQKYATNYPDIFTDLTDSGIDFSEFSSAKVAYSTLDGKNYGIPFDNGAVIECLRTDMLEQAGFTVDDFTDITWNDFMEKAKVVKEKTGQPILTSQAGSPDLVMEMLQSCGESLFNEDGSVNIVDNKALKPILEIYSQMVKDGTLVEVTDWDQYIASINNGTTAGVINGCWIMASITANEDQSGKWAITNMPKLDGVDGATNYSNNGGSSWAISSNCKKQDLAIDFMKSTFAGSTALYDDIIAKGALATWAPAGDSEAYAQPVAFFSDDPVYAKIVDFATKTPSNITGAFYYDARDAVGTALSNIIQTGADMDSELQTAQETVEFNMGG</sequence>
<dbReference type="EMBL" id="CYYV01000002">
    <property type="protein sequence ID" value="CUN67680.1"/>
    <property type="molecule type" value="Genomic_DNA"/>
</dbReference>
<dbReference type="Proteomes" id="UP000095709">
    <property type="component" value="Unassembled WGS sequence"/>
</dbReference>
<dbReference type="AlphaFoldDB" id="A0A173YVW7"/>
<evidence type="ECO:0000313" key="5">
    <source>
        <dbReference type="EMBL" id="MCG4766376.1"/>
    </source>
</evidence>
<dbReference type="Proteomes" id="UP000095706">
    <property type="component" value="Unassembled WGS sequence"/>
</dbReference>
<dbReference type="Proteomes" id="UP001199915">
    <property type="component" value="Unassembled WGS sequence"/>
</dbReference>
<dbReference type="InterPro" id="IPR006059">
    <property type="entry name" value="SBP"/>
</dbReference>
<keyword evidence="2" id="KW-0732">Signal</keyword>
<reference evidence="6 7" key="1">
    <citation type="submission" date="2015-09" db="EMBL/GenBank/DDBJ databases">
        <authorList>
            <consortium name="Pathogen Informatics"/>
        </authorList>
    </citation>
    <scope>NUCLEOTIDE SEQUENCE [LARGE SCALE GENOMIC DNA]</scope>
    <source>
        <strain evidence="3 6">2789STDY5608849</strain>
        <strain evidence="4 7">2789STDY5834885</strain>
    </source>
</reference>
<evidence type="ECO:0000256" key="2">
    <source>
        <dbReference type="SAM" id="SignalP"/>
    </source>
</evidence>
<dbReference type="EMBL" id="JAKNFS010000018">
    <property type="protein sequence ID" value="MCG4766376.1"/>
    <property type="molecule type" value="Genomic_DNA"/>
</dbReference>
<evidence type="ECO:0000313" key="3">
    <source>
        <dbReference type="EMBL" id="CUN67680.1"/>
    </source>
</evidence>
<proteinExistence type="predicted"/>
<feature type="region of interest" description="Disordered" evidence="1">
    <location>
        <begin position="26"/>
        <end position="60"/>
    </location>
</feature>
<evidence type="ECO:0000313" key="6">
    <source>
        <dbReference type="Proteomes" id="UP000095706"/>
    </source>
</evidence>
<feature type="compositionally biased region" description="Low complexity" evidence="1">
    <location>
        <begin position="26"/>
        <end position="56"/>
    </location>
</feature>
<evidence type="ECO:0000256" key="1">
    <source>
        <dbReference type="SAM" id="MobiDB-lite"/>
    </source>
</evidence>
<gene>
    <name evidence="3" type="primary">lacE</name>
    <name evidence="3" type="ORF">ERS852406_00531</name>
    <name evidence="4" type="ORF">ERS852498_02939</name>
    <name evidence="5" type="ORF">L0N21_12785</name>
</gene>
<reference evidence="5" key="2">
    <citation type="submission" date="2022-01" db="EMBL/GenBank/DDBJ databases">
        <title>Collection of gut derived symbiotic bacterial strains cultured from healthy donors.</title>
        <authorList>
            <person name="Lin H."/>
            <person name="Kohout C."/>
            <person name="Waligurski E."/>
            <person name="Pamer E.G."/>
        </authorList>
    </citation>
    <scope>NUCLEOTIDE SEQUENCE</scope>
    <source>
        <strain evidence="5">DFI.5.49</strain>
    </source>
</reference>
<dbReference type="SUPFAM" id="SSF53850">
    <property type="entry name" value="Periplasmic binding protein-like II"/>
    <property type="match status" value="1"/>
</dbReference>
<name>A0A173YVW7_9FIRM</name>
<dbReference type="PANTHER" id="PTHR43649">
    <property type="entry name" value="ARABINOSE-BINDING PROTEIN-RELATED"/>
    <property type="match status" value="1"/>
</dbReference>
<protein>
    <submittedName>
        <fullName evidence="5">Extracellular solute-binding protein</fullName>
    </submittedName>
    <submittedName>
        <fullName evidence="3">Lactose-binding protein</fullName>
    </submittedName>
</protein>
<accession>A0A173YVW7</accession>
<dbReference type="RefSeq" id="WP_022461294.1">
    <property type="nucleotide sequence ID" value="NZ_CABJFB010000011.1"/>
</dbReference>
<dbReference type="Pfam" id="PF13416">
    <property type="entry name" value="SBP_bac_8"/>
    <property type="match status" value="1"/>
</dbReference>
<evidence type="ECO:0000313" key="7">
    <source>
        <dbReference type="Proteomes" id="UP000095709"/>
    </source>
</evidence>
<feature type="signal peptide" evidence="2">
    <location>
        <begin position="1"/>
        <end position="19"/>
    </location>
</feature>
<dbReference type="InterPro" id="IPR050490">
    <property type="entry name" value="Bact_solute-bd_prot1"/>
</dbReference>